<organism evidence="2">
    <name type="scientific">Panicum hallii</name>
    <dbReference type="NCBI Taxonomy" id="206008"/>
    <lineage>
        <taxon>Eukaryota</taxon>
        <taxon>Viridiplantae</taxon>
        <taxon>Streptophyta</taxon>
        <taxon>Embryophyta</taxon>
        <taxon>Tracheophyta</taxon>
        <taxon>Spermatophyta</taxon>
        <taxon>Magnoliopsida</taxon>
        <taxon>Liliopsida</taxon>
        <taxon>Poales</taxon>
        <taxon>Poaceae</taxon>
        <taxon>PACMAD clade</taxon>
        <taxon>Panicoideae</taxon>
        <taxon>Panicodae</taxon>
        <taxon>Paniceae</taxon>
        <taxon>Panicinae</taxon>
        <taxon>Panicum</taxon>
        <taxon>Panicum sect. Panicum</taxon>
    </lineage>
</organism>
<name>A0A2T8IEE2_9POAL</name>
<reference evidence="2" key="1">
    <citation type="submission" date="2018-04" db="EMBL/GenBank/DDBJ databases">
        <title>WGS assembly of Panicum hallii.</title>
        <authorList>
            <person name="Lovell J."/>
            <person name="Jenkins J."/>
            <person name="Lowry D."/>
            <person name="Mamidi S."/>
            <person name="Sreedasyam A."/>
            <person name="Weng X."/>
            <person name="Barry K."/>
            <person name="Bonette J."/>
            <person name="Campitelli B."/>
            <person name="Daum C."/>
            <person name="Gordon S."/>
            <person name="Gould B."/>
            <person name="Lipzen A."/>
            <person name="Macqueen A."/>
            <person name="Palacio-Mejia J."/>
            <person name="Plott C."/>
            <person name="Shakirov E."/>
            <person name="Shu S."/>
            <person name="Yoshinaga Y."/>
            <person name="Zane M."/>
            <person name="Rokhsar D."/>
            <person name="Grimwood J."/>
            <person name="Schmutz J."/>
            <person name="Juenger T."/>
        </authorList>
    </citation>
    <scope>NUCLEOTIDE SEQUENCE [LARGE SCALE GENOMIC DNA]</scope>
    <source>
        <strain evidence="2">FIL2</strain>
    </source>
</reference>
<feature type="region of interest" description="Disordered" evidence="1">
    <location>
        <begin position="1"/>
        <end position="60"/>
    </location>
</feature>
<dbReference type="Gramene" id="PVH36040">
    <property type="protein sequence ID" value="PVH36040"/>
    <property type="gene ID" value="PAHAL_7G342700"/>
</dbReference>
<accession>A0A2T8IEE2</accession>
<protein>
    <submittedName>
        <fullName evidence="2">Uncharacterized protein</fullName>
    </submittedName>
</protein>
<dbReference type="Proteomes" id="UP000243499">
    <property type="component" value="Chromosome 7"/>
</dbReference>
<feature type="compositionally biased region" description="Low complexity" evidence="1">
    <location>
        <begin position="1"/>
        <end position="15"/>
    </location>
</feature>
<feature type="compositionally biased region" description="Basic and acidic residues" evidence="1">
    <location>
        <begin position="43"/>
        <end position="60"/>
    </location>
</feature>
<dbReference type="EMBL" id="CM008052">
    <property type="protein sequence ID" value="PVH36040.1"/>
    <property type="molecule type" value="Genomic_DNA"/>
</dbReference>
<proteinExistence type="predicted"/>
<evidence type="ECO:0000256" key="1">
    <source>
        <dbReference type="SAM" id="MobiDB-lite"/>
    </source>
</evidence>
<dbReference type="AlphaFoldDB" id="A0A2T8IEE2"/>
<evidence type="ECO:0000313" key="2">
    <source>
        <dbReference type="EMBL" id="PVH36040.1"/>
    </source>
</evidence>
<gene>
    <name evidence="2" type="ORF">PAHAL_7G342700</name>
</gene>
<sequence>MGVGEWSWLGSGSSWSKERRRKPRRGEQGKQQTPAGARGSGRGGREREGSRQRMQRENVV</sequence>